<dbReference type="Pfam" id="PF00275">
    <property type="entry name" value="EPSP_synthase"/>
    <property type="match status" value="1"/>
</dbReference>
<proteinExistence type="inferred from homology"/>
<dbReference type="PANTHER" id="PTHR43783">
    <property type="entry name" value="UDP-N-ACETYLGLUCOSAMINE 1-CARBOXYVINYLTRANSFERASE"/>
    <property type="match status" value="1"/>
</dbReference>
<protein>
    <recommendedName>
        <fullName evidence="12">UDP-N-acetylglucosamine 1-carboxyvinyltransferase</fullName>
        <ecNumber evidence="11">2.5.1.7</ecNumber>
    </recommendedName>
    <alternativeName>
        <fullName evidence="13">Enoylpyruvate transferase</fullName>
    </alternativeName>
    <alternativeName>
        <fullName evidence="14">UDP-N-acetylglucosamine enolpyruvyl transferase</fullName>
    </alternativeName>
</protein>
<dbReference type="GO" id="GO:0008760">
    <property type="term" value="F:UDP-N-acetylglucosamine 1-carboxyvinyltransferase activity"/>
    <property type="evidence" value="ECO:0007669"/>
    <property type="project" value="UniProtKB-EC"/>
</dbReference>
<keyword evidence="5" id="KW-0808">Transferase</keyword>
<evidence type="ECO:0000256" key="7">
    <source>
        <dbReference type="ARBA" id="ARBA00022984"/>
    </source>
</evidence>
<evidence type="ECO:0000256" key="9">
    <source>
        <dbReference type="ARBA" id="ARBA00023316"/>
    </source>
</evidence>
<sequence length="71" mass="7703">MDKLVIYGGKRLKGIVEINGAKNAALPIMAGTLLVEGEFIIHNIPLVRDVFTMSEVLETLGAKVKIEDHTA</sequence>
<keyword evidence="8" id="KW-0131">Cell cycle</keyword>
<dbReference type="InterPro" id="IPR001986">
    <property type="entry name" value="Enolpyruvate_Tfrase_dom"/>
</dbReference>
<dbReference type="GO" id="GO:0005737">
    <property type="term" value="C:cytoplasm"/>
    <property type="evidence" value="ECO:0007669"/>
    <property type="project" value="UniProtKB-SubCell"/>
</dbReference>
<dbReference type="GO" id="GO:0009252">
    <property type="term" value="P:peptidoglycan biosynthetic process"/>
    <property type="evidence" value="ECO:0007669"/>
    <property type="project" value="UniProtKB-KW"/>
</dbReference>
<organism evidence="17">
    <name type="scientific">candidate division WOR-3 bacterium</name>
    <dbReference type="NCBI Taxonomy" id="2052148"/>
    <lineage>
        <taxon>Bacteria</taxon>
        <taxon>Bacteria division WOR-3</taxon>
    </lineage>
</organism>
<dbReference type="SUPFAM" id="SSF55205">
    <property type="entry name" value="EPT/RTPC-like"/>
    <property type="match status" value="1"/>
</dbReference>
<evidence type="ECO:0000256" key="15">
    <source>
        <dbReference type="ARBA" id="ARBA00047527"/>
    </source>
</evidence>
<evidence type="ECO:0000256" key="6">
    <source>
        <dbReference type="ARBA" id="ARBA00022960"/>
    </source>
</evidence>
<comment type="caution">
    <text evidence="17">The sequence shown here is derived from an EMBL/GenBank/DDBJ whole genome shotgun (WGS) entry which is preliminary data.</text>
</comment>
<dbReference type="GO" id="GO:0071555">
    <property type="term" value="P:cell wall organization"/>
    <property type="evidence" value="ECO:0007669"/>
    <property type="project" value="UniProtKB-KW"/>
</dbReference>
<evidence type="ECO:0000256" key="13">
    <source>
        <dbReference type="ARBA" id="ARBA00042443"/>
    </source>
</evidence>
<feature type="non-terminal residue" evidence="17">
    <location>
        <position position="71"/>
    </location>
</feature>
<keyword evidence="3" id="KW-0963">Cytoplasm</keyword>
<evidence type="ECO:0000256" key="2">
    <source>
        <dbReference type="ARBA" id="ARBA00004752"/>
    </source>
</evidence>
<evidence type="ECO:0000256" key="5">
    <source>
        <dbReference type="ARBA" id="ARBA00022679"/>
    </source>
</evidence>
<comment type="similarity">
    <text evidence="10">Belongs to the EPSP synthase family. MurA subfamily.</text>
</comment>
<dbReference type="Gene3D" id="3.65.10.10">
    <property type="entry name" value="Enolpyruvate transferase domain"/>
    <property type="match status" value="2"/>
</dbReference>
<evidence type="ECO:0000313" key="17">
    <source>
        <dbReference type="EMBL" id="HDI83019.1"/>
    </source>
</evidence>
<feature type="domain" description="Enolpyruvate transferase" evidence="16">
    <location>
        <begin position="7"/>
        <end position="68"/>
    </location>
</feature>
<accession>A0A7C0ZDF7</accession>
<keyword evidence="4" id="KW-0132">Cell division</keyword>
<dbReference type="Proteomes" id="UP000885847">
    <property type="component" value="Unassembled WGS sequence"/>
</dbReference>
<evidence type="ECO:0000256" key="4">
    <source>
        <dbReference type="ARBA" id="ARBA00022618"/>
    </source>
</evidence>
<evidence type="ECO:0000256" key="3">
    <source>
        <dbReference type="ARBA" id="ARBA00022490"/>
    </source>
</evidence>
<keyword evidence="9" id="KW-0961">Cell wall biogenesis/degradation</keyword>
<dbReference type="GO" id="GO:0008360">
    <property type="term" value="P:regulation of cell shape"/>
    <property type="evidence" value="ECO:0007669"/>
    <property type="project" value="UniProtKB-KW"/>
</dbReference>
<evidence type="ECO:0000256" key="10">
    <source>
        <dbReference type="ARBA" id="ARBA00038367"/>
    </source>
</evidence>
<evidence type="ECO:0000256" key="1">
    <source>
        <dbReference type="ARBA" id="ARBA00004496"/>
    </source>
</evidence>
<comment type="pathway">
    <text evidence="2">Cell wall biogenesis; peptidoglycan biosynthesis.</text>
</comment>
<comment type="subcellular location">
    <subcellularLocation>
        <location evidence="1">Cytoplasm</location>
    </subcellularLocation>
</comment>
<evidence type="ECO:0000259" key="16">
    <source>
        <dbReference type="Pfam" id="PF00275"/>
    </source>
</evidence>
<dbReference type="PANTHER" id="PTHR43783:SF1">
    <property type="entry name" value="UDP-N-ACETYLGLUCOSAMINE 1-CARBOXYVINYLTRANSFERASE"/>
    <property type="match status" value="1"/>
</dbReference>
<keyword evidence="7" id="KW-0573">Peptidoglycan synthesis</keyword>
<keyword evidence="6" id="KW-0133">Cell shape</keyword>
<dbReference type="EC" id="2.5.1.7" evidence="11"/>
<evidence type="ECO:0000256" key="14">
    <source>
        <dbReference type="ARBA" id="ARBA00042842"/>
    </source>
</evidence>
<dbReference type="InterPro" id="IPR050068">
    <property type="entry name" value="MurA_subfamily"/>
</dbReference>
<name>A0A7C0ZDF7_UNCW3</name>
<evidence type="ECO:0000256" key="8">
    <source>
        <dbReference type="ARBA" id="ARBA00023306"/>
    </source>
</evidence>
<reference evidence="17" key="1">
    <citation type="journal article" date="2020" name="mSystems">
        <title>Genome- and Community-Level Interaction Insights into Carbon Utilization and Element Cycling Functions of Hydrothermarchaeota in Hydrothermal Sediment.</title>
        <authorList>
            <person name="Zhou Z."/>
            <person name="Liu Y."/>
            <person name="Xu W."/>
            <person name="Pan J."/>
            <person name="Luo Z.H."/>
            <person name="Li M."/>
        </authorList>
    </citation>
    <scope>NUCLEOTIDE SEQUENCE [LARGE SCALE GENOMIC DNA]</scope>
    <source>
        <strain evidence="17">HyVt-102</strain>
    </source>
</reference>
<dbReference type="EMBL" id="DQWE01000213">
    <property type="protein sequence ID" value="HDI83019.1"/>
    <property type="molecule type" value="Genomic_DNA"/>
</dbReference>
<dbReference type="InterPro" id="IPR036968">
    <property type="entry name" value="Enolpyruvate_Tfrase_sf"/>
</dbReference>
<dbReference type="InterPro" id="IPR013792">
    <property type="entry name" value="RNA3'P_cycl/enolpyr_Trfase_a/b"/>
</dbReference>
<comment type="catalytic activity">
    <reaction evidence="15">
        <text>phosphoenolpyruvate + UDP-N-acetyl-alpha-D-glucosamine = UDP-N-acetyl-3-O-(1-carboxyvinyl)-alpha-D-glucosamine + phosphate</text>
        <dbReference type="Rhea" id="RHEA:18681"/>
        <dbReference type="ChEBI" id="CHEBI:43474"/>
        <dbReference type="ChEBI" id="CHEBI:57705"/>
        <dbReference type="ChEBI" id="CHEBI:58702"/>
        <dbReference type="ChEBI" id="CHEBI:68483"/>
        <dbReference type="EC" id="2.5.1.7"/>
    </reaction>
</comment>
<evidence type="ECO:0000256" key="12">
    <source>
        <dbReference type="ARBA" id="ARBA00039754"/>
    </source>
</evidence>
<evidence type="ECO:0000256" key="11">
    <source>
        <dbReference type="ARBA" id="ARBA00039108"/>
    </source>
</evidence>
<dbReference type="GO" id="GO:0051301">
    <property type="term" value="P:cell division"/>
    <property type="evidence" value="ECO:0007669"/>
    <property type="project" value="UniProtKB-KW"/>
</dbReference>
<gene>
    <name evidence="17" type="ORF">ENF18_04425</name>
</gene>
<dbReference type="AlphaFoldDB" id="A0A7C0ZDF7"/>